<dbReference type="Proteomes" id="UP000628448">
    <property type="component" value="Unassembled WGS sequence"/>
</dbReference>
<feature type="signal peptide" evidence="1">
    <location>
        <begin position="1"/>
        <end position="20"/>
    </location>
</feature>
<evidence type="ECO:0000313" key="3">
    <source>
        <dbReference type="Proteomes" id="UP000628448"/>
    </source>
</evidence>
<reference evidence="2" key="1">
    <citation type="submission" date="2020-11" db="EMBL/GenBank/DDBJ databases">
        <title>Bacterial whole genome sequence for Panacibacter sp. DH6.</title>
        <authorList>
            <person name="Le V."/>
            <person name="Ko S."/>
            <person name="Ahn C.-Y."/>
            <person name="Oh H.-M."/>
        </authorList>
    </citation>
    <scope>NUCLEOTIDE SEQUENCE</scope>
    <source>
        <strain evidence="2">DH6</strain>
    </source>
</reference>
<name>A0A931GYJ9_9BACT</name>
<evidence type="ECO:0000256" key="1">
    <source>
        <dbReference type="SAM" id="SignalP"/>
    </source>
</evidence>
<dbReference type="AlphaFoldDB" id="A0A931GYJ9"/>
<gene>
    <name evidence="2" type="ORF">I5907_09120</name>
</gene>
<dbReference type="PROSITE" id="PS51257">
    <property type="entry name" value="PROKAR_LIPOPROTEIN"/>
    <property type="match status" value="1"/>
</dbReference>
<dbReference type="EMBL" id="JADWYR010000001">
    <property type="protein sequence ID" value="MBG9376392.1"/>
    <property type="molecule type" value="Genomic_DNA"/>
</dbReference>
<protein>
    <submittedName>
        <fullName evidence="2">Uncharacterized protein</fullName>
    </submittedName>
</protein>
<evidence type="ECO:0000313" key="2">
    <source>
        <dbReference type="EMBL" id="MBG9376392.1"/>
    </source>
</evidence>
<sequence length="272" mass="30306">MKKILVATNIMLLGIIVFQACRTSRVTIPDVVASTTFCTSCSQDLVGHTAAEFIDVVSRYKKTHYDIINHDAAQYYGISNTQSQGQQYITQVQGQQYYDDARAVWFPLDTIKKFICNIEKYSAQLHVRSNELGIRFYYATYPGNFSFYPQRSGQHTLFMSPTIDVEGQAIDFDPHLTAANYINAGGTGVVNYLFMADLMNPASPQELMLCGPAASNYPVRPYPNANTITNASRVFWNNGNLCPTNCPRPGPNNQIYNTLTSVDAINPMGLGY</sequence>
<organism evidence="2 3">
    <name type="scientific">Panacibacter microcysteis</name>
    <dbReference type="NCBI Taxonomy" id="2793269"/>
    <lineage>
        <taxon>Bacteria</taxon>
        <taxon>Pseudomonadati</taxon>
        <taxon>Bacteroidota</taxon>
        <taxon>Chitinophagia</taxon>
        <taxon>Chitinophagales</taxon>
        <taxon>Chitinophagaceae</taxon>
        <taxon>Panacibacter</taxon>
    </lineage>
</organism>
<keyword evidence="3" id="KW-1185">Reference proteome</keyword>
<proteinExistence type="predicted"/>
<comment type="caution">
    <text evidence="2">The sequence shown here is derived from an EMBL/GenBank/DDBJ whole genome shotgun (WGS) entry which is preliminary data.</text>
</comment>
<dbReference type="RefSeq" id="WP_196990404.1">
    <property type="nucleotide sequence ID" value="NZ_JADWYR010000001.1"/>
</dbReference>
<keyword evidence="1" id="KW-0732">Signal</keyword>
<accession>A0A931GYJ9</accession>
<feature type="chain" id="PRO_5037036244" evidence="1">
    <location>
        <begin position="21"/>
        <end position="272"/>
    </location>
</feature>